<feature type="transmembrane region" description="Helical" evidence="10">
    <location>
        <begin position="126"/>
        <end position="147"/>
    </location>
</feature>
<dbReference type="Pfam" id="PF03062">
    <property type="entry name" value="MBOAT"/>
    <property type="match status" value="1"/>
</dbReference>
<dbReference type="PIRSF" id="PIRSF000439">
    <property type="entry name" value="Oat_ACAT_DAG_ARE"/>
    <property type="match status" value="1"/>
</dbReference>
<evidence type="ECO:0000313" key="12">
    <source>
        <dbReference type="RefSeq" id="XP_015181375.1"/>
    </source>
</evidence>
<dbReference type="InterPro" id="IPR014371">
    <property type="entry name" value="Oat_ACAT_DAG_ARE"/>
</dbReference>
<protein>
    <recommendedName>
        <fullName evidence="9">O-acyltransferase</fullName>
    </recommendedName>
</protein>
<keyword evidence="8 9" id="KW-0012">Acyltransferase</keyword>
<dbReference type="GeneID" id="107068995"/>
<gene>
    <name evidence="12" type="primary">LOC107068995</name>
</gene>
<accession>A0ABM1IMD8</accession>
<feature type="transmembrane region" description="Helical" evidence="10">
    <location>
        <begin position="310"/>
        <end position="329"/>
    </location>
</feature>
<evidence type="ECO:0000256" key="4">
    <source>
        <dbReference type="ARBA" id="ARBA00022692"/>
    </source>
</evidence>
<evidence type="ECO:0000256" key="5">
    <source>
        <dbReference type="ARBA" id="ARBA00022824"/>
    </source>
</evidence>
<feature type="transmembrane region" description="Helical" evidence="10">
    <location>
        <begin position="168"/>
        <end position="189"/>
    </location>
</feature>
<name>A0ABM1IMD8_POLDO</name>
<evidence type="ECO:0000256" key="9">
    <source>
        <dbReference type="PIRNR" id="PIRNR000439"/>
    </source>
</evidence>
<dbReference type="RefSeq" id="XP_015181375.1">
    <property type="nucleotide sequence ID" value="XM_015325889.1"/>
</dbReference>
<evidence type="ECO:0000256" key="6">
    <source>
        <dbReference type="ARBA" id="ARBA00022989"/>
    </source>
</evidence>
<proteinExistence type="inferred from homology"/>
<evidence type="ECO:0000313" key="11">
    <source>
        <dbReference type="Proteomes" id="UP000694924"/>
    </source>
</evidence>
<evidence type="ECO:0000256" key="3">
    <source>
        <dbReference type="ARBA" id="ARBA00022679"/>
    </source>
</evidence>
<evidence type="ECO:0000256" key="10">
    <source>
        <dbReference type="SAM" id="Phobius"/>
    </source>
</evidence>
<evidence type="ECO:0000256" key="1">
    <source>
        <dbReference type="ARBA" id="ARBA00004477"/>
    </source>
</evidence>
<keyword evidence="5 9" id="KW-0256">Endoplasmic reticulum</keyword>
<feature type="transmembrane region" description="Helical" evidence="10">
    <location>
        <begin position="450"/>
        <end position="472"/>
    </location>
</feature>
<keyword evidence="7 9" id="KW-0472">Membrane</keyword>
<comment type="similarity">
    <text evidence="2 9">Belongs to the membrane-bound acyltransferase family. Sterol o-acyltransferase subfamily.</text>
</comment>
<reference evidence="12" key="1">
    <citation type="submission" date="2025-08" db="UniProtKB">
        <authorList>
            <consortium name="RefSeq"/>
        </authorList>
    </citation>
    <scope>IDENTIFICATION</scope>
    <source>
        <tissue evidence="12">Whole body</tissue>
    </source>
</reference>
<dbReference type="PANTHER" id="PTHR10408">
    <property type="entry name" value="STEROL O-ACYLTRANSFERASE"/>
    <property type="match status" value="1"/>
</dbReference>
<organism evidence="11 12">
    <name type="scientific">Polistes dominula</name>
    <name type="common">European paper wasp</name>
    <name type="synonym">Vespa dominula</name>
    <dbReference type="NCBI Taxonomy" id="743375"/>
    <lineage>
        <taxon>Eukaryota</taxon>
        <taxon>Metazoa</taxon>
        <taxon>Ecdysozoa</taxon>
        <taxon>Arthropoda</taxon>
        <taxon>Hexapoda</taxon>
        <taxon>Insecta</taxon>
        <taxon>Pterygota</taxon>
        <taxon>Neoptera</taxon>
        <taxon>Endopterygota</taxon>
        <taxon>Hymenoptera</taxon>
        <taxon>Apocrita</taxon>
        <taxon>Aculeata</taxon>
        <taxon>Vespoidea</taxon>
        <taxon>Vespidae</taxon>
        <taxon>Polistinae</taxon>
        <taxon>Polistini</taxon>
        <taxon>Polistes</taxon>
    </lineage>
</organism>
<keyword evidence="4 10" id="KW-0812">Transmembrane</keyword>
<comment type="subcellular location">
    <subcellularLocation>
        <location evidence="1 9">Endoplasmic reticulum membrane</location>
        <topology evidence="1 9">Multi-pass membrane protein</topology>
    </subcellularLocation>
</comment>
<dbReference type="PANTHER" id="PTHR10408:SF8">
    <property type="entry name" value="O-ACYLTRANSFERASE"/>
    <property type="match status" value="1"/>
</dbReference>
<feature type="transmembrane region" description="Helical" evidence="10">
    <location>
        <begin position="350"/>
        <end position="377"/>
    </location>
</feature>
<feature type="transmembrane region" description="Helical" evidence="10">
    <location>
        <begin position="484"/>
        <end position="503"/>
    </location>
</feature>
<keyword evidence="11" id="KW-1185">Reference proteome</keyword>
<dbReference type="InterPro" id="IPR004299">
    <property type="entry name" value="MBOAT_fam"/>
</dbReference>
<sequence length="534" mass="63499">MEDEKNVKLNHRTSAIMNGYSEVSDSRVNEDKKKKMMDEAIAAEIRVRMQEISENIVGHVNERVNDMVSEVFNKFDRSQQISNDLNNKYYDKRKLSKESILPEKQFLERNSLLTDLFNTNEHVKTVYNIFLTILILLFMNTITYDIVNDESINAGINTIRYSFGKLSSVLYIWVLMKLSTIGIYIPFYIWSHKRLDFLPSSLTLKIWDYGWLTGYVLYLIIFIILPAKAVIDEWLPIASSTIILLEQVRMLMKSYAFIRSTTPQFLKYKAHTDTKKPELPDVSKYLYFLFAPTLIYRDHYPRTKYIRWKFVLWHYLEVLLIIFYIAFLYESFVKPIYKKHGTKPMKKEEMFYNIINLSLPGILFFLCGFYCLLHAWLNACAEILRFADRLFYKDWWNSSSYSVYYRTWNVVVHDWLYAYVYKDVFEILTNQNRIIATSSVFILSALAHEYIMYFVFKFFCPAMLFMFGFVGFPLTFVTRKVGNTFLWFSLILGNGIIWGMYVIEYFGRKNCVSHPDKFLDFILPTIFYCNPRSE</sequence>
<evidence type="ECO:0000256" key="2">
    <source>
        <dbReference type="ARBA" id="ARBA00009010"/>
    </source>
</evidence>
<keyword evidence="3 9" id="KW-0808">Transferase</keyword>
<keyword evidence="6 10" id="KW-1133">Transmembrane helix</keyword>
<dbReference type="Proteomes" id="UP000694924">
    <property type="component" value="Unplaced"/>
</dbReference>
<evidence type="ECO:0000256" key="8">
    <source>
        <dbReference type="ARBA" id="ARBA00023315"/>
    </source>
</evidence>
<evidence type="ECO:0000256" key="7">
    <source>
        <dbReference type="ARBA" id="ARBA00023136"/>
    </source>
</evidence>
<feature type="transmembrane region" description="Helical" evidence="10">
    <location>
        <begin position="209"/>
        <end position="227"/>
    </location>
</feature>